<dbReference type="Gene3D" id="1.20.120.20">
    <property type="entry name" value="Apolipoprotein"/>
    <property type="match status" value="1"/>
</dbReference>
<dbReference type="RefSeq" id="WP_345714907.1">
    <property type="nucleotide sequence ID" value="NZ_BAABFP010000002.1"/>
</dbReference>
<feature type="region of interest" description="Disordered" evidence="1">
    <location>
        <begin position="145"/>
        <end position="197"/>
    </location>
</feature>
<keyword evidence="3" id="KW-1185">Reference proteome</keyword>
<dbReference type="Proteomes" id="UP001596189">
    <property type="component" value="Unassembled WGS sequence"/>
</dbReference>
<accession>A0ABW1JI47</accession>
<feature type="compositionally biased region" description="Low complexity" evidence="1">
    <location>
        <begin position="57"/>
        <end position="67"/>
    </location>
</feature>
<evidence type="ECO:0000313" key="3">
    <source>
        <dbReference type="Proteomes" id="UP001596189"/>
    </source>
</evidence>
<dbReference type="SUPFAM" id="SSF58113">
    <property type="entry name" value="Apolipoprotein A-I"/>
    <property type="match status" value="1"/>
</dbReference>
<protein>
    <submittedName>
        <fullName evidence="2">DUF3618 domain-containing protein</fullName>
    </submittedName>
</protein>
<reference evidence="3" key="1">
    <citation type="journal article" date="2019" name="Int. J. Syst. Evol. Microbiol.">
        <title>The Global Catalogue of Microorganisms (GCM) 10K type strain sequencing project: providing services to taxonomists for standard genome sequencing and annotation.</title>
        <authorList>
            <consortium name="The Broad Institute Genomics Platform"/>
            <consortium name="The Broad Institute Genome Sequencing Center for Infectious Disease"/>
            <person name="Wu L."/>
            <person name="Ma J."/>
        </authorList>
    </citation>
    <scope>NUCLEOTIDE SEQUENCE [LARGE SCALE GENOMIC DNA]</scope>
    <source>
        <strain evidence="3">KACC 14249</strain>
    </source>
</reference>
<proteinExistence type="predicted"/>
<evidence type="ECO:0000256" key="1">
    <source>
        <dbReference type="SAM" id="MobiDB-lite"/>
    </source>
</evidence>
<gene>
    <name evidence="2" type="ORF">ACFQDO_14770</name>
</gene>
<sequence length="197" mass="19985">MSSNDPDQIRAEIERTRAGLSANVDRLTDEVSPKNVARRQVEKVTGRASSIKDTVMGSASSAGDSVGSLGSTVGSAVGGAASDAPTAVRSRTRGNPLAAGLIAFGVGALVASLLPATDVEAQVAAAAKEKVEPLTDEITSVAKDSAQHLKEPAQQAAQSVKDTATEAAQTVKDDGAAAAQDVRSDAQGAVQDVQRQH</sequence>
<evidence type="ECO:0000313" key="2">
    <source>
        <dbReference type="EMBL" id="MFC6008398.1"/>
    </source>
</evidence>
<organism evidence="2 3">
    <name type="scientific">Angustibacter luteus</name>
    <dbReference type="NCBI Taxonomy" id="658456"/>
    <lineage>
        <taxon>Bacteria</taxon>
        <taxon>Bacillati</taxon>
        <taxon>Actinomycetota</taxon>
        <taxon>Actinomycetes</taxon>
        <taxon>Kineosporiales</taxon>
        <taxon>Kineosporiaceae</taxon>
    </lineage>
</organism>
<comment type="caution">
    <text evidence="2">The sequence shown here is derived from an EMBL/GenBank/DDBJ whole genome shotgun (WGS) entry which is preliminary data.</text>
</comment>
<dbReference type="Pfam" id="PF12277">
    <property type="entry name" value="DUF3618"/>
    <property type="match status" value="1"/>
</dbReference>
<name>A0ABW1JI47_9ACTN</name>
<dbReference type="InterPro" id="IPR022062">
    <property type="entry name" value="DUF3618"/>
</dbReference>
<feature type="compositionally biased region" description="Polar residues" evidence="1">
    <location>
        <begin position="155"/>
        <end position="168"/>
    </location>
</feature>
<feature type="region of interest" description="Disordered" evidence="1">
    <location>
        <begin position="1"/>
        <end position="67"/>
    </location>
</feature>
<dbReference type="EMBL" id="JBHSRD010000004">
    <property type="protein sequence ID" value="MFC6008398.1"/>
    <property type="molecule type" value="Genomic_DNA"/>
</dbReference>
<feature type="compositionally biased region" description="Basic and acidic residues" evidence="1">
    <location>
        <begin position="7"/>
        <end position="17"/>
    </location>
</feature>